<dbReference type="InterPro" id="IPR029068">
    <property type="entry name" value="Glyas_Bleomycin-R_OHBP_Dase"/>
</dbReference>
<dbReference type="InterPro" id="IPR004360">
    <property type="entry name" value="Glyas_Fos-R_dOase_dom"/>
</dbReference>
<gene>
    <name evidence="2" type="primary">mhqA_2</name>
    <name evidence="2" type="ORF">SDC9_124660</name>
</gene>
<dbReference type="EC" id="1.13.11.-" evidence="2"/>
<dbReference type="Gene3D" id="3.10.180.10">
    <property type="entry name" value="2,3-Dihydroxybiphenyl 1,2-Dioxygenase, domain 1"/>
    <property type="match status" value="2"/>
</dbReference>
<dbReference type="InterPro" id="IPR037523">
    <property type="entry name" value="VOC_core"/>
</dbReference>
<sequence length="300" mass="34156">MITGFHHLTAITKDAEKNKTFYTDTLGLRLVKQTVNQENLTDPHFFYGDYKGTPGTILTFFELPRVGQRHEEDSFIHEVLLKIPQGSLPFWKKRLTSKAVRLIANDEVSCSFLDPDDMKITLVEAAEVIAPEQATRHSDVPAQYQIIGILGIHYTVADLGTTEAFFRDVLGMSLLDHVARPISALDGESRLIQSTRLRRSRLDKGAIDHIAYSVPERKDLDLILDKAKYRQITVEKIIDRGYFQSLYLREPSGLRIEIATDYPGFTLDEPLEKLGETFALPDFLEPKRKAIEANILKRKK</sequence>
<comment type="caution">
    <text evidence="2">The sequence shown here is derived from an EMBL/GenBank/DDBJ whole genome shotgun (WGS) entry which is preliminary data.</text>
</comment>
<dbReference type="GO" id="GO:0051213">
    <property type="term" value="F:dioxygenase activity"/>
    <property type="evidence" value="ECO:0007669"/>
    <property type="project" value="UniProtKB-KW"/>
</dbReference>
<dbReference type="SUPFAM" id="SSF54593">
    <property type="entry name" value="Glyoxalase/Bleomycin resistance protein/Dihydroxybiphenyl dioxygenase"/>
    <property type="match status" value="1"/>
</dbReference>
<dbReference type="AlphaFoldDB" id="A0A645CLL3"/>
<feature type="domain" description="VOC" evidence="1">
    <location>
        <begin position="4"/>
        <end position="142"/>
    </location>
</feature>
<dbReference type="PANTHER" id="PTHR36110:SF4">
    <property type="entry name" value="RING-CLEAVING DIOXYGENASE MHQA-RELATED"/>
    <property type="match status" value="1"/>
</dbReference>
<accession>A0A645CLL3</accession>
<feature type="domain" description="VOC" evidence="1">
    <location>
        <begin position="148"/>
        <end position="261"/>
    </location>
</feature>
<keyword evidence="2" id="KW-0560">Oxidoreductase</keyword>
<organism evidence="2">
    <name type="scientific">bioreactor metagenome</name>
    <dbReference type="NCBI Taxonomy" id="1076179"/>
    <lineage>
        <taxon>unclassified sequences</taxon>
        <taxon>metagenomes</taxon>
        <taxon>ecological metagenomes</taxon>
    </lineage>
</organism>
<dbReference type="EMBL" id="VSSQ01028083">
    <property type="protein sequence ID" value="MPM77652.1"/>
    <property type="molecule type" value="Genomic_DNA"/>
</dbReference>
<protein>
    <submittedName>
        <fullName evidence="2">Putative ring-cleaving dioxygenase MhqA</fullName>
        <ecNumber evidence="2">1.13.11.-</ecNumber>
    </submittedName>
</protein>
<dbReference type="InterPro" id="IPR052537">
    <property type="entry name" value="Extradiol_RC_dioxygenase"/>
</dbReference>
<proteinExistence type="predicted"/>
<evidence type="ECO:0000259" key="1">
    <source>
        <dbReference type="PROSITE" id="PS51819"/>
    </source>
</evidence>
<name>A0A645CLL3_9ZZZZ</name>
<dbReference type="PANTHER" id="PTHR36110">
    <property type="entry name" value="RING-CLEAVING DIOXYGENASE MHQE-RELATED"/>
    <property type="match status" value="1"/>
</dbReference>
<evidence type="ECO:0000313" key="2">
    <source>
        <dbReference type="EMBL" id="MPM77652.1"/>
    </source>
</evidence>
<dbReference type="Pfam" id="PF00903">
    <property type="entry name" value="Glyoxalase"/>
    <property type="match status" value="2"/>
</dbReference>
<keyword evidence="2" id="KW-0223">Dioxygenase</keyword>
<dbReference type="PROSITE" id="PS51819">
    <property type="entry name" value="VOC"/>
    <property type="match status" value="2"/>
</dbReference>
<reference evidence="2" key="1">
    <citation type="submission" date="2019-08" db="EMBL/GenBank/DDBJ databases">
        <authorList>
            <person name="Kucharzyk K."/>
            <person name="Murdoch R.W."/>
            <person name="Higgins S."/>
            <person name="Loffler F."/>
        </authorList>
    </citation>
    <scope>NUCLEOTIDE SEQUENCE</scope>
</reference>